<dbReference type="PIRSF" id="PIRSF006815">
    <property type="entry name" value="GcvPA"/>
    <property type="match status" value="1"/>
</dbReference>
<dbReference type="EMBL" id="LTDM01000043">
    <property type="protein sequence ID" value="OLS02105.1"/>
    <property type="molecule type" value="Genomic_DNA"/>
</dbReference>
<dbReference type="GO" id="GO:0004375">
    <property type="term" value="F:glycine dehydrogenase (decarboxylating) activity"/>
    <property type="evidence" value="ECO:0007669"/>
    <property type="project" value="UniProtKB-EC"/>
</dbReference>
<comment type="function">
    <text evidence="1 4">The glycine cleavage system catalyzes the degradation of glycine. The P protein binds the alpha-amino group of glycine through its pyridoxal phosphate cofactor; CO(2) is released and the remaining methylamine moiety is then transferred to the lipoamide cofactor of the H protein.</text>
</comment>
<dbReference type="NCBIfam" id="NF001696">
    <property type="entry name" value="PRK00451.1"/>
    <property type="match status" value="1"/>
</dbReference>
<dbReference type="SUPFAM" id="SSF53383">
    <property type="entry name" value="PLP-dependent transferases"/>
    <property type="match status" value="1"/>
</dbReference>
<organism evidence="6 7">
    <name type="scientific">Tissierella creatinophila DSM 6911</name>
    <dbReference type="NCBI Taxonomy" id="1123403"/>
    <lineage>
        <taxon>Bacteria</taxon>
        <taxon>Bacillati</taxon>
        <taxon>Bacillota</taxon>
        <taxon>Tissierellia</taxon>
        <taxon>Tissierellales</taxon>
        <taxon>Tissierellaceae</taxon>
        <taxon>Tissierella</taxon>
    </lineage>
</organism>
<reference evidence="6 7" key="1">
    <citation type="submission" date="2016-02" db="EMBL/GenBank/DDBJ databases">
        <title>Genome sequence of Tissierella creatinophila DSM 6911.</title>
        <authorList>
            <person name="Poehlein A."/>
            <person name="Daniel R."/>
        </authorList>
    </citation>
    <scope>NUCLEOTIDE SEQUENCE [LARGE SCALE GENOMIC DNA]</scope>
    <source>
        <strain evidence="6 7">DSM 6911</strain>
    </source>
</reference>
<keyword evidence="7" id="KW-1185">Reference proteome</keyword>
<sequence>MFPYIPHTPEDEKIMLDSIGVNSVDDLFADIPKDVAFNKELDLPLAKSELEVTNYLNKLANKNCSTTENVCFLGAGAYDHYIPAIIDHIISRSEFYTSYTPYQPEISQGTLQYIFEYQTLISELTGLPIANASLYDGGTAVAEAALMACDVARKKKILISETVSPQSRQVLKTYAHMQDIEVVEVAMKDGITDMEDLEGKMDDDVATVIVQSPNFFGVVEDLKSSADLVHKSKKASIIASVDPISLGILKRPGDLGVDIVVGEGQSLGMSLSFGGPYLGFLATTEKYLRKLPGRIVGETTDLDGKRSFVLTLTAREQHIRRDKATSNICSNQGLNTLVATVYMVTLGKEGLREVAMQSTKKAHYALEKLEQSGKYKRVFDKPFFKEFAVSSNIDADKIIKDLRSENIIAGHHLGIDYPEFKDSILYAVTEKRTKDEIDKLSSVLEGI</sequence>
<dbReference type="InterPro" id="IPR015422">
    <property type="entry name" value="PyrdxlP-dep_Trfase_small"/>
</dbReference>
<comment type="similarity">
    <text evidence="4">Belongs to the GcvP family. N-terminal subunit subfamily.</text>
</comment>
<gene>
    <name evidence="4 6" type="primary">gcvPA</name>
    <name evidence="6" type="ORF">TICRE_19230</name>
</gene>
<comment type="caution">
    <text evidence="6">The sequence shown here is derived from an EMBL/GenBank/DDBJ whole genome shotgun (WGS) entry which is preliminary data.</text>
</comment>
<proteinExistence type="inferred from homology"/>
<evidence type="ECO:0000313" key="7">
    <source>
        <dbReference type="Proteomes" id="UP000186112"/>
    </source>
</evidence>
<dbReference type="Pfam" id="PF02347">
    <property type="entry name" value="GDC-P"/>
    <property type="match status" value="1"/>
</dbReference>
<comment type="subunit">
    <text evidence="4">The glycine cleavage system is composed of four proteins: P, T, L and H. In this organism, the P 'protein' is a heterodimer of two subunits.</text>
</comment>
<dbReference type="AlphaFoldDB" id="A0A1U7M496"/>
<dbReference type="CDD" id="cd00613">
    <property type="entry name" value="GDC-P"/>
    <property type="match status" value="1"/>
</dbReference>
<name>A0A1U7M496_TISCR</name>
<accession>A0A1U7M496</accession>
<evidence type="ECO:0000256" key="1">
    <source>
        <dbReference type="ARBA" id="ARBA00003788"/>
    </source>
</evidence>
<dbReference type="InterPro" id="IPR020581">
    <property type="entry name" value="GDC_P"/>
</dbReference>
<dbReference type="HAMAP" id="MF_00712">
    <property type="entry name" value="GcvPA"/>
    <property type="match status" value="1"/>
</dbReference>
<dbReference type="GO" id="GO:0019464">
    <property type="term" value="P:glycine decarboxylation via glycine cleavage system"/>
    <property type="evidence" value="ECO:0007669"/>
    <property type="project" value="UniProtKB-UniRule"/>
</dbReference>
<dbReference type="InterPro" id="IPR023010">
    <property type="entry name" value="GcvPA"/>
</dbReference>
<dbReference type="OrthoDB" id="9771867at2"/>
<dbReference type="EC" id="1.4.4.2" evidence="4"/>
<dbReference type="RefSeq" id="WP_075727469.1">
    <property type="nucleotide sequence ID" value="NZ_LTDM01000043.1"/>
</dbReference>
<evidence type="ECO:0000256" key="2">
    <source>
        <dbReference type="ARBA" id="ARBA00023002"/>
    </source>
</evidence>
<comment type="catalytic activity">
    <reaction evidence="3 4">
        <text>N(6)-[(R)-lipoyl]-L-lysyl-[glycine-cleavage complex H protein] + glycine + H(+) = N(6)-[(R)-S(8)-aminomethyldihydrolipoyl]-L-lysyl-[glycine-cleavage complex H protein] + CO2</text>
        <dbReference type="Rhea" id="RHEA:24304"/>
        <dbReference type="Rhea" id="RHEA-COMP:10494"/>
        <dbReference type="Rhea" id="RHEA-COMP:10495"/>
        <dbReference type="ChEBI" id="CHEBI:15378"/>
        <dbReference type="ChEBI" id="CHEBI:16526"/>
        <dbReference type="ChEBI" id="CHEBI:57305"/>
        <dbReference type="ChEBI" id="CHEBI:83099"/>
        <dbReference type="ChEBI" id="CHEBI:83143"/>
        <dbReference type="EC" id="1.4.4.2"/>
    </reaction>
</comment>
<evidence type="ECO:0000256" key="3">
    <source>
        <dbReference type="ARBA" id="ARBA00049026"/>
    </source>
</evidence>
<evidence type="ECO:0000256" key="4">
    <source>
        <dbReference type="HAMAP-Rule" id="MF_00712"/>
    </source>
</evidence>
<keyword evidence="2 4" id="KW-0560">Oxidoreductase</keyword>
<dbReference type="PANTHER" id="PTHR42806:SF1">
    <property type="entry name" value="GLYCINE DEHYDROGENASE (DECARBOXYLATING)"/>
    <property type="match status" value="1"/>
</dbReference>
<dbReference type="InterPro" id="IPR049315">
    <property type="entry name" value="GDC-P_N"/>
</dbReference>
<dbReference type="PANTHER" id="PTHR42806">
    <property type="entry name" value="GLYCINE CLEAVAGE SYSTEM P-PROTEIN"/>
    <property type="match status" value="1"/>
</dbReference>
<dbReference type="Gene3D" id="3.40.640.10">
    <property type="entry name" value="Type I PLP-dependent aspartate aminotransferase-like (Major domain)"/>
    <property type="match status" value="1"/>
</dbReference>
<protein>
    <recommendedName>
        <fullName evidence="4">Probable glycine dehydrogenase (decarboxylating) subunit 1</fullName>
        <ecNumber evidence="4">1.4.4.2</ecNumber>
    </recommendedName>
    <alternativeName>
        <fullName evidence="4">Glycine cleavage system P-protein subunit 1</fullName>
    </alternativeName>
    <alternativeName>
        <fullName evidence="4">Glycine decarboxylase subunit 1</fullName>
    </alternativeName>
    <alternativeName>
        <fullName evidence="4">Glycine dehydrogenase (aminomethyl-transferring) subunit 1</fullName>
    </alternativeName>
</protein>
<dbReference type="InterPro" id="IPR015421">
    <property type="entry name" value="PyrdxlP-dep_Trfase_major"/>
</dbReference>
<dbReference type="Gene3D" id="3.90.1150.10">
    <property type="entry name" value="Aspartate Aminotransferase, domain 1"/>
    <property type="match status" value="1"/>
</dbReference>
<evidence type="ECO:0000313" key="6">
    <source>
        <dbReference type="EMBL" id="OLS02105.1"/>
    </source>
</evidence>
<evidence type="ECO:0000259" key="5">
    <source>
        <dbReference type="Pfam" id="PF02347"/>
    </source>
</evidence>
<dbReference type="InterPro" id="IPR015424">
    <property type="entry name" value="PyrdxlP-dep_Trfase"/>
</dbReference>
<feature type="domain" description="Glycine cleavage system P-protein N-terminal" evidence="5">
    <location>
        <begin position="4"/>
        <end position="444"/>
    </location>
</feature>
<dbReference type="Proteomes" id="UP000186112">
    <property type="component" value="Unassembled WGS sequence"/>
</dbReference>
<dbReference type="GO" id="GO:0009116">
    <property type="term" value="P:nucleoside metabolic process"/>
    <property type="evidence" value="ECO:0007669"/>
    <property type="project" value="InterPro"/>
</dbReference>